<feature type="chain" id="PRO_5018537246" evidence="1">
    <location>
        <begin position="26"/>
        <end position="482"/>
    </location>
</feature>
<evidence type="ECO:0000313" key="3">
    <source>
        <dbReference type="Proteomes" id="UP000278823"/>
    </source>
</evidence>
<dbReference type="EMBL" id="RJTH01000023">
    <property type="protein sequence ID" value="RUM18842.1"/>
    <property type="molecule type" value="Genomic_DNA"/>
</dbReference>
<sequence>MTMLRILTGFFSLLLLSCLDSPALAADKFCPQRETILAFSDIVLADTAGLPPAVTDKYGAEAAYLKIRYTPLADQETRDLLSTLLQRNLKAVAVNDLVAAWYIHSMGYKRLRDALGVEEFDRTVSYLGISGIRALLLQEGGADILMKRFAVVPFHTAIEMNSAFNNGHGVVTASIIDQPDEFKEKIVQAADAHGLPVIAGYVAASENNPRAWDAFVARGTSTESPGLMRMRANFVRAVVGHPKLDRAPNERDTHYDMLMARALQPEESFLSHLYVLTDLDAEPIDPIAQKLTQQIRSGAIRRNGTMDAGWLFGYREAIDVFGQSKLVPALQKRTYYGRRYVRSSDALTIQDVIDRMLAVEALQPYVTGKIDAVPPLPDDVSDKMRADWPRWTEMAGKVRNGGASPILAADPATFGIVTELLFAKADQEALRAFVRRAPTGEARISVANDFAIRLDRACASYLYYPTEAGTLDGQSIFKFDTE</sequence>
<gene>
    <name evidence="2" type="ORF">EFQ99_32520</name>
</gene>
<organism evidence="2 3">
    <name type="scientific">Rhizobium vallis</name>
    <dbReference type="NCBI Taxonomy" id="634290"/>
    <lineage>
        <taxon>Bacteria</taxon>
        <taxon>Pseudomonadati</taxon>
        <taxon>Pseudomonadota</taxon>
        <taxon>Alphaproteobacteria</taxon>
        <taxon>Hyphomicrobiales</taxon>
        <taxon>Rhizobiaceae</taxon>
        <taxon>Rhizobium/Agrobacterium group</taxon>
        <taxon>Rhizobium</taxon>
    </lineage>
</organism>
<evidence type="ECO:0000313" key="2">
    <source>
        <dbReference type="EMBL" id="RUM18842.1"/>
    </source>
</evidence>
<dbReference type="PROSITE" id="PS51257">
    <property type="entry name" value="PROKAR_LIPOPROTEIN"/>
    <property type="match status" value="1"/>
</dbReference>
<keyword evidence="3" id="KW-1185">Reference proteome</keyword>
<evidence type="ECO:0000256" key="1">
    <source>
        <dbReference type="SAM" id="SignalP"/>
    </source>
</evidence>
<proteinExistence type="predicted"/>
<name>A0A3S0T134_9HYPH</name>
<dbReference type="AlphaFoldDB" id="A0A3S0T134"/>
<keyword evidence="1" id="KW-0732">Signal</keyword>
<dbReference type="Proteomes" id="UP000278823">
    <property type="component" value="Unassembled WGS sequence"/>
</dbReference>
<accession>A0A3S0T134</accession>
<feature type="signal peptide" evidence="1">
    <location>
        <begin position="1"/>
        <end position="25"/>
    </location>
</feature>
<reference evidence="3" key="1">
    <citation type="submission" date="2018-11" db="EMBL/GenBank/DDBJ databases">
        <title>Rhizobium chutanense sp. nov., isolated from root nodules of Phaseolus vulgaris in China.</title>
        <authorList>
            <person name="Huo Y."/>
        </authorList>
    </citation>
    <scope>NUCLEOTIDE SEQUENCE [LARGE SCALE GENOMIC DNA]</scope>
    <source>
        <strain evidence="3">CCBAU 65647</strain>
    </source>
</reference>
<comment type="caution">
    <text evidence="2">The sequence shown here is derived from an EMBL/GenBank/DDBJ whole genome shotgun (WGS) entry which is preliminary data.</text>
</comment>
<protein>
    <submittedName>
        <fullName evidence="2">Uncharacterized protein</fullName>
    </submittedName>
</protein>